<reference evidence="2" key="1">
    <citation type="submission" date="2021-01" db="EMBL/GenBank/DDBJ databases">
        <title>Whole genome shotgun sequence of Sphaerisporangium rufum NBRC 109079.</title>
        <authorList>
            <person name="Komaki H."/>
            <person name="Tamura T."/>
        </authorList>
    </citation>
    <scope>NUCLEOTIDE SEQUENCE</scope>
    <source>
        <strain evidence="2">NBRC 109079</strain>
    </source>
</reference>
<protein>
    <recommendedName>
        <fullName evidence="4">Secreted protein</fullName>
    </recommendedName>
</protein>
<proteinExistence type="predicted"/>
<keyword evidence="3" id="KW-1185">Reference proteome</keyword>
<organism evidence="2 3">
    <name type="scientific">Sphaerisporangium rufum</name>
    <dbReference type="NCBI Taxonomy" id="1381558"/>
    <lineage>
        <taxon>Bacteria</taxon>
        <taxon>Bacillati</taxon>
        <taxon>Actinomycetota</taxon>
        <taxon>Actinomycetes</taxon>
        <taxon>Streptosporangiales</taxon>
        <taxon>Streptosporangiaceae</taxon>
        <taxon>Sphaerisporangium</taxon>
    </lineage>
</organism>
<dbReference type="RefSeq" id="WP_203990955.1">
    <property type="nucleotide sequence ID" value="NZ_BOOU01000071.1"/>
</dbReference>
<dbReference type="SUPFAM" id="SSF63825">
    <property type="entry name" value="YWTD domain"/>
    <property type="match status" value="1"/>
</dbReference>
<evidence type="ECO:0000313" key="3">
    <source>
        <dbReference type="Proteomes" id="UP000655287"/>
    </source>
</evidence>
<feature type="region of interest" description="Disordered" evidence="1">
    <location>
        <begin position="47"/>
        <end position="68"/>
    </location>
</feature>
<name>A0A919R628_9ACTN</name>
<evidence type="ECO:0008006" key="4">
    <source>
        <dbReference type="Google" id="ProtNLM"/>
    </source>
</evidence>
<comment type="caution">
    <text evidence="2">The sequence shown here is derived from an EMBL/GenBank/DDBJ whole genome shotgun (WGS) entry which is preliminary data.</text>
</comment>
<evidence type="ECO:0000313" key="2">
    <source>
        <dbReference type="EMBL" id="GII80357.1"/>
    </source>
</evidence>
<dbReference type="EMBL" id="BOOU01000071">
    <property type="protein sequence ID" value="GII80357.1"/>
    <property type="molecule type" value="Genomic_DNA"/>
</dbReference>
<gene>
    <name evidence="2" type="ORF">Sru01_53390</name>
</gene>
<dbReference type="AlphaFoldDB" id="A0A919R628"/>
<sequence length="352" mass="37513">MSPTRMTPADPGPFRLRHGTGDLATAAAALTGELPARPLAEVLAKANRQTTRKGKTTAFGTMSPPPADWYRFQPGDDDTADWYPQGVAGSSEAGRTDVRALAVSWYWKPVGAAGERGVRISLVDLAGGRYRHVLLVHPEAGGSYRPVNVHAGGIAWYGDLLYVADTARGLRVFDLRAILEVDGDDDRIGRQGGKHHAFGYRYVLPQMDAWTSSGDARFSFLSIDRTTTPHSLVSGEYVDPAADPGRTGRVARWPLSAGGTLLAGAGGEAPATETLAMPAAKIQGALCLDGTWYLSQAASASRNGALLVARPGKAVQRRGFPVGPEDLTHWAGGRIWSVTEFRGRRALFAVPA</sequence>
<accession>A0A919R628</accession>
<evidence type="ECO:0000256" key="1">
    <source>
        <dbReference type="SAM" id="MobiDB-lite"/>
    </source>
</evidence>
<dbReference type="Proteomes" id="UP000655287">
    <property type="component" value="Unassembled WGS sequence"/>
</dbReference>